<dbReference type="Gene3D" id="3.55.50.30">
    <property type="match status" value="1"/>
</dbReference>
<feature type="domain" description="Protein FecR C-terminal" evidence="3">
    <location>
        <begin position="259"/>
        <end position="326"/>
    </location>
</feature>
<dbReference type="InterPro" id="IPR006860">
    <property type="entry name" value="FecR"/>
</dbReference>
<name>A0A3B7MKT7_9BACT</name>
<proteinExistence type="predicted"/>
<reference evidence="4 5" key="1">
    <citation type="submission" date="2018-09" db="EMBL/GenBank/DDBJ databases">
        <title>Genome sequencing of strain 6GH32-13.</title>
        <authorList>
            <person name="Weon H.-Y."/>
            <person name="Heo J."/>
            <person name="Kwon S.-W."/>
        </authorList>
    </citation>
    <scope>NUCLEOTIDE SEQUENCE [LARGE SCALE GENOMIC DNA]</scope>
    <source>
        <strain evidence="4 5">5GH32-13</strain>
    </source>
</reference>
<dbReference type="EMBL" id="CP032157">
    <property type="protein sequence ID" value="AXY74788.1"/>
    <property type="molecule type" value="Genomic_DNA"/>
</dbReference>
<keyword evidence="1" id="KW-0812">Transmembrane</keyword>
<dbReference type="OrthoDB" id="1452822at2"/>
<evidence type="ECO:0000313" key="4">
    <source>
        <dbReference type="EMBL" id="AXY74788.1"/>
    </source>
</evidence>
<keyword evidence="1" id="KW-1133">Transmembrane helix</keyword>
<dbReference type="KEGG" id="pseg:D3H65_12690"/>
<evidence type="ECO:0000259" key="2">
    <source>
        <dbReference type="Pfam" id="PF04773"/>
    </source>
</evidence>
<dbReference type="Pfam" id="PF04773">
    <property type="entry name" value="FecR"/>
    <property type="match status" value="1"/>
</dbReference>
<keyword evidence="1" id="KW-0472">Membrane</keyword>
<sequence>MNAHHHPSISELISKYLAGEANAAEAMLLDDWLAAPENAREFKRIAALWNQLPGTAIPQPPAPQQAWAELEPLLTANRPAAIIRRLRNHYAAAAVIGLLILAAVYWFTRTKEHPNSGANQITKATTNALRTDTMPDGSTITINKNSEVVYTAGFNKSDRQVAMKGECYFNVVPDKSKPFVISVYDLTIKVVGTSFNVRDVTPSGNIEVQVQSGVVKMYTPQKEITVNKGQTGIYNKQRQALYVRDSLDINSIGYATRTFSFNDMAVIDACRYLEKAFNVTINLDTQQFNGCRLSAQFDNKSLPYILNIINATLNTTYRQQGNTIFISGNGCH</sequence>
<dbReference type="AlphaFoldDB" id="A0A3B7MKT7"/>
<accession>A0A3B7MKT7</accession>
<dbReference type="Pfam" id="PF16344">
    <property type="entry name" value="FecR_C"/>
    <property type="match status" value="1"/>
</dbReference>
<dbReference type="InterPro" id="IPR012373">
    <property type="entry name" value="Ferrdict_sens_TM"/>
</dbReference>
<evidence type="ECO:0000313" key="5">
    <source>
        <dbReference type="Proteomes" id="UP000263900"/>
    </source>
</evidence>
<gene>
    <name evidence="4" type="ORF">D3H65_12690</name>
</gene>
<dbReference type="Gene3D" id="2.60.120.1440">
    <property type="match status" value="1"/>
</dbReference>
<protein>
    <submittedName>
        <fullName evidence="4">FecR family protein</fullName>
    </submittedName>
</protein>
<evidence type="ECO:0000256" key="1">
    <source>
        <dbReference type="SAM" id="Phobius"/>
    </source>
</evidence>
<dbReference type="GO" id="GO:0016989">
    <property type="term" value="F:sigma factor antagonist activity"/>
    <property type="evidence" value="ECO:0007669"/>
    <property type="project" value="TreeGrafter"/>
</dbReference>
<dbReference type="PANTHER" id="PTHR30273:SF2">
    <property type="entry name" value="PROTEIN FECR"/>
    <property type="match status" value="1"/>
</dbReference>
<dbReference type="InterPro" id="IPR032508">
    <property type="entry name" value="FecR_C"/>
</dbReference>
<feature type="domain" description="FecR protein" evidence="2">
    <location>
        <begin position="127"/>
        <end position="216"/>
    </location>
</feature>
<keyword evidence="5" id="KW-1185">Reference proteome</keyword>
<dbReference type="PIRSF" id="PIRSF018266">
    <property type="entry name" value="FecR"/>
    <property type="match status" value="1"/>
</dbReference>
<dbReference type="RefSeq" id="WP_119050671.1">
    <property type="nucleotide sequence ID" value="NZ_CP032157.1"/>
</dbReference>
<dbReference type="PANTHER" id="PTHR30273">
    <property type="entry name" value="PERIPLASMIC SIGNAL SENSOR AND SIGMA FACTOR ACTIVATOR FECR-RELATED"/>
    <property type="match status" value="1"/>
</dbReference>
<organism evidence="4 5">
    <name type="scientific">Paraflavitalea soli</name>
    <dbReference type="NCBI Taxonomy" id="2315862"/>
    <lineage>
        <taxon>Bacteria</taxon>
        <taxon>Pseudomonadati</taxon>
        <taxon>Bacteroidota</taxon>
        <taxon>Chitinophagia</taxon>
        <taxon>Chitinophagales</taxon>
        <taxon>Chitinophagaceae</taxon>
        <taxon>Paraflavitalea</taxon>
    </lineage>
</organism>
<dbReference type="Proteomes" id="UP000263900">
    <property type="component" value="Chromosome"/>
</dbReference>
<feature type="transmembrane region" description="Helical" evidence="1">
    <location>
        <begin position="90"/>
        <end position="108"/>
    </location>
</feature>
<evidence type="ECO:0000259" key="3">
    <source>
        <dbReference type="Pfam" id="PF16344"/>
    </source>
</evidence>